<name>L1QPI6_9CLOT</name>
<dbReference type="Gene3D" id="3.90.550.10">
    <property type="entry name" value="Spore Coat Polysaccharide Biosynthesis Protein SpsA, Chain A"/>
    <property type="match status" value="1"/>
</dbReference>
<dbReference type="AlphaFoldDB" id="L1QPI6"/>
<comment type="caution">
    <text evidence="2">The sequence shown here is derived from an EMBL/GenBank/DDBJ whole genome shotgun (WGS) entry which is preliminary data.</text>
</comment>
<dbReference type="HOGENOM" id="CLU_023845_9_1_9"/>
<dbReference type="Pfam" id="PF00535">
    <property type="entry name" value="Glycos_transf_2"/>
    <property type="match status" value="1"/>
</dbReference>
<accession>L1QPI6</accession>
<protein>
    <submittedName>
        <fullName evidence="2">Glycosyltransferase, group 2 family protein</fullName>
    </submittedName>
</protein>
<dbReference type="InterPro" id="IPR001173">
    <property type="entry name" value="Glyco_trans_2-like"/>
</dbReference>
<dbReference type="EMBL" id="AMEZ01000007">
    <property type="protein sequence ID" value="EKY29482.1"/>
    <property type="molecule type" value="Genomic_DNA"/>
</dbReference>
<feature type="domain" description="Glycosyltransferase 2-like" evidence="1">
    <location>
        <begin position="7"/>
        <end position="135"/>
    </location>
</feature>
<dbReference type="InterPro" id="IPR029044">
    <property type="entry name" value="Nucleotide-diphossugar_trans"/>
</dbReference>
<dbReference type="Proteomes" id="UP000010420">
    <property type="component" value="Unassembled WGS sequence"/>
</dbReference>
<evidence type="ECO:0000313" key="3">
    <source>
        <dbReference type="Proteomes" id="UP000010420"/>
    </source>
</evidence>
<dbReference type="GO" id="GO:0016740">
    <property type="term" value="F:transferase activity"/>
    <property type="evidence" value="ECO:0007669"/>
    <property type="project" value="UniProtKB-KW"/>
</dbReference>
<dbReference type="PANTHER" id="PTHR43685">
    <property type="entry name" value="GLYCOSYLTRANSFERASE"/>
    <property type="match status" value="1"/>
</dbReference>
<dbReference type="STRING" id="545697.HMPREF0216_00189"/>
<evidence type="ECO:0000313" key="2">
    <source>
        <dbReference type="EMBL" id="EKY29482.1"/>
    </source>
</evidence>
<gene>
    <name evidence="2" type="ORF">HMPREF0216_00189</name>
</gene>
<keyword evidence="3" id="KW-1185">Reference proteome</keyword>
<dbReference type="InterPro" id="IPR050834">
    <property type="entry name" value="Glycosyltransf_2"/>
</dbReference>
<reference evidence="2 3" key="1">
    <citation type="submission" date="2012-05" db="EMBL/GenBank/DDBJ databases">
        <authorList>
            <person name="Weinstock G."/>
            <person name="Sodergren E."/>
            <person name="Lobos E.A."/>
            <person name="Fulton L."/>
            <person name="Fulton R."/>
            <person name="Courtney L."/>
            <person name="Fronick C."/>
            <person name="O'Laughlin M."/>
            <person name="Godfrey J."/>
            <person name="Wilson R.M."/>
            <person name="Miner T."/>
            <person name="Farmer C."/>
            <person name="Delehaunty K."/>
            <person name="Cordes M."/>
            <person name="Minx P."/>
            <person name="Tomlinson C."/>
            <person name="Chen J."/>
            <person name="Wollam A."/>
            <person name="Pepin K.H."/>
            <person name="Bhonagiri V."/>
            <person name="Zhang X."/>
            <person name="Suruliraj S."/>
            <person name="Warren W."/>
            <person name="Mitreva M."/>
            <person name="Mardis E.R."/>
            <person name="Wilson R.K."/>
        </authorList>
    </citation>
    <scope>NUCLEOTIDE SEQUENCE [LARGE SCALE GENOMIC DNA]</scope>
    <source>
        <strain evidence="2 3">DSM 1785</strain>
    </source>
</reference>
<dbReference type="PANTHER" id="PTHR43685:SF2">
    <property type="entry name" value="GLYCOSYLTRANSFERASE 2-LIKE DOMAIN-CONTAINING PROTEIN"/>
    <property type="match status" value="1"/>
</dbReference>
<dbReference type="eggNOG" id="COG1216">
    <property type="taxonomic scope" value="Bacteria"/>
</dbReference>
<dbReference type="CDD" id="cd02526">
    <property type="entry name" value="GT2_RfbF_like"/>
    <property type="match status" value="1"/>
</dbReference>
<organism evidence="2 3">
    <name type="scientific">Clostridium celatum DSM 1785</name>
    <dbReference type="NCBI Taxonomy" id="545697"/>
    <lineage>
        <taxon>Bacteria</taxon>
        <taxon>Bacillati</taxon>
        <taxon>Bacillota</taxon>
        <taxon>Clostridia</taxon>
        <taxon>Eubacteriales</taxon>
        <taxon>Clostridiaceae</taxon>
        <taxon>Clostridium</taxon>
    </lineage>
</organism>
<sequence length="288" mass="33496">MKNTMAVIVTYNVGIEFVDKIEVLKNYVDKIVVVDNGSNSNTLKILKSLKDTIILTELNENKGIAYALNRGIEQGVRDGYEWILTLDHDSIVEKDMVSNMLKTYSAIDDKEKDKIVMITPIHIEEKKYNKELVSKNNAWKYVLTEITSGALTKASYYKNNIYDEDLFIDLVDHDYCLNINKQGYKIIQVESAILIHNLGESVQRNILGMKVTPTNHNALRRYYMARNRFFIWNKYKDDFPEWIAKDKKRFISELAKVILFENNKVEKIKMTITGIKDYKKGIRGAFNR</sequence>
<dbReference type="OrthoDB" id="9771846at2"/>
<evidence type="ECO:0000259" key="1">
    <source>
        <dbReference type="Pfam" id="PF00535"/>
    </source>
</evidence>
<dbReference type="SUPFAM" id="SSF53448">
    <property type="entry name" value="Nucleotide-diphospho-sugar transferases"/>
    <property type="match status" value="1"/>
</dbReference>
<keyword evidence="2" id="KW-0808">Transferase</keyword>
<dbReference type="PATRIC" id="fig|545697.3.peg.186"/>
<proteinExistence type="predicted"/>
<dbReference type="RefSeq" id="WP_005210006.1">
    <property type="nucleotide sequence ID" value="NZ_KB291602.1"/>
</dbReference>